<dbReference type="InterPro" id="IPR000504">
    <property type="entry name" value="RRM_dom"/>
</dbReference>
<dbReference type="Gene3D" id="3.30.70.330">
    <property type="match status" value="1"/>
</dbReference>
<evidence type="ECO:0000313" key="7">
    <source>
        <dbReference type="Proteomes" id="UP000015104"/>
    </source>
</evidence>
<dbReference type="PROSITE" id="PS50102">
    <property type="entry name" value="RRM"/>
    <property type="match status" value="1"/>
</dbReference>
<dbReference type="KEGG" id="tut:107366419"/>
<dbReference type="Proteomes" id="UP000015104">
    <property type="component" value="Unassembled WGS sequence"/>
</dbReference>
<proteinExistence type="predicted"/>
<keyword evidence="2 4" id="KW-0694">RNA-binding</keyword>
<dbReference type="eggNOG" id="KOG4208">
    <property type="taxonomic scope" value="Eukaryota"/>
</dbReference>
<feature type="domain" description="RRM" evidence="5">
    <location>
        <begin position="8"/>
        <end position="86"/>
    </location>
</feature>
<dbReference type="STRING" id="32264.T1KQY1"/>
<reference evidence="7" key="1">
    <citation type="submission" date="2011-08" db="EMBL/GenBank/DDBJ databases">
        <authorList>
            <person name="Rombauts S."/>
        </authorList>
    </citation>
    <scope>NUCLEOTIDE SEQUENCE</scope>
    <source>
        <strain evidence="7">London</strain>
    </source>
</reference>
<evidence type="ECO:0000256" key="3">
    <source>
        <dbReference type="ARBA" id="ARBA00023242"/>
    </source>
</evidence>
<dbReference type="SMART" id="SM00360">
    <property type="entry name" value="RRM"/>
    <property type="match status" value="1"/>
</dbReference>
<dbReference type="PANTHER" id="PTHR46754">
    <property type="entry name" value="MKI67 FHA DOMAIN-INTERACTING NUCLEOLAR PHOSPHOPROTEIN"/>
    <property type="match status" value="1"/>
</dbReference>
<evidence type="ECO:0000256" key="2">
    <source>
        <dbReference type="ARBA" id="ARBA00022884"/>
    </source>
</evidence>
<keyword evidence="3" id="KW-0539">Nucleus</keyword>
<sequence length="232" mass="26591">MTKSANSRVIMVKNVPHGFYEKEMMEFFSQFGPVTRLKLLRSRKYLKSKGIAFVEFAYDDVAKIVAHTMDNYLMFEKLLKCEVVQPGKLPKGVFKNWKKPKVSSITTHKKISGKSKNNAEWKKLKAKKIKLIKEAIQKLEALGISYECTIIEKSDDESEDEDVKDESDFVSLKDDSEDESFVSCDSKPSPRLIKAIKSLSEKKFARSGSSMKRKLLYIPKFAFLRAAKRLSL</sequence>
<dbReference type="HOGENOM" id="CLU_1196227_0_0_1"/>
<dbReference type="AlphaFoldDB" id="T1KQY1"/>
<dbReference type="OMA" id="ISYECTI"/>
<gene>
    <name evidence="6" type="primary">107366419</name>
</gene>
<comment type="subcellular location">
    <subcellularLocation>
        <location evidence="1">Nucleus</location>
        <location evidence="1">Nucleolus</location>
    </subcellularLocation>
</comment>
<dbReference type="Pfam" id="PF00076">
    <property type="entry name" value="RRM_1"/>
    <property type="match status" value="1"/>
</dbReference>
<protein>
    <recommendedName>
        <fullName evidence="5">RRM domain-containing protein</fullName>
    </recommendedName>
</protein>
<keyword evidence="7" id="KW-1185">Reference proteome</keyword>
<accession>T1KQY1</accession>
<dbReference type="InterPro" id="IPR035979">
    <property type="entry name" value="RBD_domain_sf"/>
</dbReference>
<evidence type="ECO:0000256" key="4">
    <source>
        <dbReference type="PROSITE-ProRule" id="PRU00176"/>
    </source>
</evidence>
<dbReference type="GO" id="GO:0003723">
    <property type="term" value="F:RNA binding"/>
    <property type="evidence" value="ECO:0007669"/>
    <property type="project" value="UniProtKB-UniRule"/>
</dbReference>
<name>T1KQY1_TETUR</name>
<evidence type="ECO:0000259" key="5">
    <source>
        <dbReference type="PROSITE" id="PS50102"/>
    </source>
</evidence>
<dbReference type="EMBL" id="CAEY01000382">
    <property type="status" value="NOT_ANNOTATED_CDS"/>
    <property type="molecule type" value="Genomic_DNA"/>
</dbReference>
<dbReference type="OrthoDB" id="21467at2759"/>
<organism evidence="6 7">
    <name type="scientific">Tetranychus urticae</name>
    <name type="common">Two-spotted spider mite</name>
    <dbReference type="NCBI Taxonomy" id="32264"/>
    <lineage>
        <taxon>Eukaryota</taxon>
        <taxon>Metazoa</taxon>
        <taxon>Ecdysozoa</taxon>
        <taxon>Arthropoda</taxon>
        <taxon>Chelicerata</taxon>
        <taxon>Arachnida</taxon>
        <taxon>Acari</taxon>
        <taxon>Acariformes</taxon>
        <taxon>Trombidiformes</taxon>
        <taxon>Prostigmata</taxon>
        <taxon>Eleutherengona</taxon>
        <taxon>Raphignathae</taxon>
        <taxon>Tetranychoidea</taxon>
        <taxon>Tetranychidae</taxon>
        <taxon>Tetranychus</taxon>
    </lineage>
</organism>
<dbReference type="CDD" id="cd12307">
    <property type="entry name" value="RRM_NIFK_like"/>
    <property type="match status" value="1"/>
</dbReference>
<evidence type="ECO:0000256" key="1">
    <source>
        <dbReference type="ARBA" id="ARBA00004604"/>
    </source>
</evidence>
<reference evidence="6" key="2">
    <citation type="submission" date="2015-06" db="UniProtKB">
        <authorList>
            <consortium name="EnsemblMetazoa"/>
        </authorList>
    </citation>
    <scope>IDENTIFICATION</scope>
</reference>
<evidence type="ECO:0000313" key="6">
    <source>
        <dbReference type="EnsemblMetazoa" id="tetur18g01560.1"/>
    </source>
</evidence>
<dbReference type="GO" id="GO:0005730">
    <property type="term" value="C:nucleolus"/>
    <property type="evidence" value="ECO:0007669"/>
    <property type="project" value="UniProtKB-SubCell"/>
</dbReference>
<dbReference type="SUPFAM" id="SSF54928">
    <property type="entry name" value="RNA-binding domain, RBD"/>
    <property type="match status" value="1"/>
</dbReference>
<dbReference type="InterPro" id="IPR012677">
    <property type="entry name" value="Nucleotide-bd_a/b_plait_sf"/>
</dbReference>
<dbReference type="EnsemblMetazoa" id="tetur18g01560.1">
    <property type="protein sequence ID" value="tetur18g01560.1"/>
    <property type="gene ID" value="tetur18g01560"/>
</dbReference>